<evidence type="ECO:0000259" key="2">
    <source>
        <dbReference type="Pfam" id="PF03372"/>
    </source>
</evidence>
<dbReference type="RefSeq" id="WP_343954492.1">
    <property type="nucleotide sequence ID" value="NZ_BAAAHQ010000046.1"/>
</dbReference>
<keyword evidence="1" id="KW-0732">Signal</keyword>
<reference evidence="4" key="1">
    <citation type="journal article" date="2019" name="Int. J. Syst. Evol. Microbiol.">
        <title>The Global Catalogue of Microorganisms (GCM) 10K type strain sequencing project: providing services to taxonomists for standard genome sequencing and annotation.</title>
        <authorList>
            <consortium name="The Broad Institute Genomics Platform"/>
            <consortium name="The Broad Institute Genome Sequencing Center for Infectious Disease"/>
            <person name="Wu L."/>
            <person name="Ma J."/>
        </authorList>
    </citation>
    <scope>NUCLEOTIDE SEQUENCE [LARGE SCALE GENOMIC DNA]</scope>
    <source>
        <strain evidence="4">JCM 11136</strain>
    </source>
</reference>
<evidence type="ECO:0000313" key="4">
    <source>
        <dbReference type="Proteomes" id="UP001501578"/>
    </source>
</evidence>
<dbReference type="Gene3D" id="3.60.10.10">
    <property type="entry name" value="Endonuclease/exonuclease/phosphatase"/>
    <property type="match status" value="1"/>
</dbReference>
<dbReference type="SUPFAM" id="SSF56219">
    <property type="entry name" value="DNase I-like"/>
    <property type="match status" value="1"/>
</dbReference>
<gene>
    <name evidence="3" type="ORF">GCM10009560_69350</name>
</gene>
<dbReference type="InterPro" id="IPR036691">
    <property type="entry name" value="Endo/exonu/phosph_ase_sf"/>
</dbReference>
<sequence length="297" mass="31369">MIAHALWAAVLTVPTAVMAASPPATATAAPPPISVMTWNICASHNTACFFHGANHQDVAWKVAWYARSLAIKPDVIMLQEFCSGGTGTLERTLEEKTGRTWTVRSATIKSSDGTAKTCARQTGTGASRGNYSIALAVADSAPTISEHALTSPSWYQRRVALCATIPAKKARVCGAHLSAGLSYDDHQAGAPFRTKQVRELMALAANSAGNRPIIGGDLNARPPGGSGGSADERAVTVPLYDAYQECDQNGEVRNGRATHDNGLKLDYLFAPKGTVTDCFVEGRAASSDHKPVYVKVS</sequence>
<feature type="domain" description="Endonuclease/exonuclease/phosphatase" evidence="2">
    <location>
        <begin position="36"/>
        <end position="289"/>
    </location>
</feature>
<evidence type="ECO:0000256" key="1">
    <source>
        <dbReference type="SAM" id="SignalP"/>
    </source>
</evidence>
<dbReference type="InterPro" id="IPR005135">
    <property type="entry name" value="Endo/exonuclease/phosphatase"/>
</dbReference>
<accession>A0ABP4BFJ8</accession>
<feature type="chain" id="PRO_5046533671" description="Endonuclease/exonuclease/phosphatase domain-containing protein" evidence="1">
    <location>
        <begin position="20"/>
        <end position="297"/>
    </location>
</feature>
<feature type="signal peptide" evidence="1">
    <location>
        <begin position="1"/>
        <end position="19"/>
    </location>
</feature>
<name>A0ABP4BFJ8_9ACTN</name>
<evidence type="ECO:0000313" key="3">
    <source>
        <dbReference type="EMBL" id="GAA0950210.1"/>
    </source>
</evidence>
<protein>
    <recommendedName>
        <fullName evidence="2">Endonuclease/exonuclease/phosphatase domain-containing protein</fullName>
    </recommendedName>
</protein>
<proteinExistence type="predicted"/>
<organism evidence="3 4">
    <name type="scientific">Nonomuraea longicatena</name>
    <dbReference type="NCBI Taxonomy" id="83682"/>
    <lineage>
        <taxon>Bacteria</taxon>
        <taxon>Bacillati</taxon>
        <taxon>Actinomycetota</taxon>
        <taxon>Actinomycetes</taxon>
        <taxon>Streptosporangiales</taxon>
        <taxon>Streptosporangiaceae</taxon>
        <taxon>Nonomuraea</taxon>
    </lineage>
</organism>
<keyword evidence="4" id="KW-1185">Reference proteome</keyword>
<comment type="caution">
    <text evidence="3">The sequence shown here is derived from an EMBL/GenBank/DDBJ whole genome shotgun (WGS) entry which is preliminary data.</text>
</comment>
<dbReference type="EMBL" id="BAAAHQ010000046">
    <property type="protein sequence ID" value="GAA0950210.1"/>
    <property type="molecule type" value="Genomic_DNA"/>
</dbReference>
<dbReference type="Pfam" id="PF03372">
    <property type="entry name" value="Exo_endo_phos"/>
    <property type="match status" value="1"/>
</dbReference>
<dbReference type="Proteomes" id="UP001501578">
    <property type="component" value="Unassembled WGS sequence"/>
</dbReference>